<dbReference type="EC" id="4.2.-.-" evidence="4"/>
<evidence type="ECO:0000256" key="2">
    <source>
        <dbReference type="ARBA" id="ARBA00022917"/>
    </source>
</evidence>
<dbReference type="Pfam" id="PF04073">
    <property type="entry name" value="tRNA_edit"/>
    <property type="match status" value="1"/>
</dbReference>
<dbReference type="GO" id="GO:0002161">
    <property type="term" value="F:aminoacyl-tRNA deacylase activity"/>
    <property type="evidence" value="ECO:0007669"/>
    <property type="project" value="InterPro"/>
</dbReference>
<dbReference type="InterPro" id="IPR007214">
    <property type="entry name" value="YbaK/aa-tRNA-synth-assoc-dom"/>
</dbReference>
<protein>
    <recommendedName>
        <fullName evidence="4">Cys-tRNA(Pro)/Cys-tRNA(Cys) deacylase</fullName>
        <ecNumber evidence="4">4.2.-.-</ecNumber>
    </recommendedName>
</protein>
<dbReference type="CDD" id="cd00002">
    <property type="entry name" value="YbaK_deacylase"/>
    <property type="match status" value="1"/>
</dbReference>
<dbReference type="Gene3D" id="3.90.960.10">
    <property type="entry name" value="YbaK/aminoacyl-tRNA synthetase-associated domain"/>
    <property type="match status" value="1"/>
</dbReference>
<organism evidence="7 8">
    <name type="scientific">Planosporangium mesophilum</name>
    <dbReference type="NCBI Taxonomy" id="689768"/>
    <lineage>
        <taxon>Bacteria</taxon>
        <taxon>Bacillati</taxon>
        <taxon>Actinomycetota</taxon>
        <taxon>Actinomycetes</taxon>
        <taxon>Micromonosporales</taxon>
        <taxon>Micromonosporaceae</taxon>
        <taxon>Planosporangium</taxon>
    </lineage>
</organism>
<accession>A0A8J3TBR4</accession>
<dbReference type="AlphaFoldDB" id="A0A8J3TBR4"/>
<dbReference type="PANTHER" id="PTHR30411:SF0">
    <property type="entry name" value="CYS-TRNA(PRO)_CYS-TRNA(CYS) DEACYLASE YBAK"/>
    <property type="match status" value="1"/>
</dbReference>
<evidence type="ECO:0000256" key="4">
    <source>
        <dbReference type="PIRNR" id="PIRNR006181"/>
    </source>
</evidence>
<sequence>MTNTSIVGLTIEDPVDVDRPGRSTGPADPGTLHCVAGQGTPATVLLGRQKVAHQVHSYRHDPRSESYGAEAASALGVEPARCFKTLVVTVDGDLTVAVVPVTGSLDLKALASATGGKRAAMADPALAERTTGYVRGGISPLGQRKRLPTVVDASALEHETVYVSAGRRGLEIELAPAELVRLTGAAVAPIAG</sequence>
<dbReference type="InterPro" id="IPR004369">
    <property type="entry name" value="Prolyl-tRNA_editing_YbaK/EbsC"/>
</dbReference>
<evidence type="ECO:0000256" key="5">
    <source>
        <dbReference type="SAM" id="MobiDB-lite"/>
    </source>
</evidence>
<dbReference type="SUPFAM" id="SSF55826">
    <property type="entry name" value="YbaK/ProRS associated domain"/>
    <property type="match status" value="1"/>
</dbReference>
<evidence type="ECO:0000256" key="1">
    <source>
        <dbReference type="ARBA" id="ARBA00009798"/>
    </source>
</evidence>
<evidence type="ECO:0000313" key="7">
    <source>
        <dbReference type="EMBL" id="GII24205.1"/>
    </source>
</evidence>
<feature type="region of interest" description="Disordered" evidence="5">
    <location>
        <begin position="1"/>
        <end position="29"/>
    </location>
</feature>
<feature type="domain" description="YbaK/aminoacyl-tRNA synthetase-associated" evidence="6">
    <location>
        <begin position="69"/>
        <end position="182"/>
    </location>
</feature>
<reference evidence="7" key="1">
    <citation type="submission" date="2021-01" db="EMBL/GenBank/DDBJ databases">
        <title>Whole genome shotgun sequence of Planosporangium mesophilum NBRC 109066.</title>
        <authorList>
            <person name="Komaki H."/>
            <person name="Tamura T."/>
        </authorList>
    </citation>
    <scope>NUCLEOTIDE SEQUENCE</scope>
    <source>
        <strain evidence="7">NBRC 109066</strain>
    </source>
</reference>
<keyword evidence="3 4" id="KW-0456">Lyase</keyword>
<name>A0A8J3TBR4_9ACTN</name>
<comment type="caution">
    <text evidence="7">The sequence shown here is derived from an EMBL/GenBank/DDBJ whole genome shotgun (WGS) entry which is preliminary data.</text>
</comment>
<keyword evidence="2 4" id="KW-0648">Protein biosynthesis</keyword>
<comment type="similarity">
    <text evidence="1 4">Belongs to the prolyl-tRNA editing family. YbaK/EbsC subfamily.</text>
</comment>
<evidence type="ECO:0000256" key="3">
    <source>
        <dbReference type="ARBA" id="ARBA00023239"/>
    </source>
</evidence>
<dbReference type="GO" id="GO:0006412">
    <property type="term" value="P:translation"/>
    <property type="evidence" value="ECO:0007669"/>
    <property type="project" value="UniProtKB-KW"/>
</dbReference>
<dbReference type="InterPro" id="IPR036754">
    <property type="entry name" value="YbaK/aa-tRNA-synt-asso_dom_sf"/>
</dbReference>
<dbReference type="EMBL" id="BOON01000034">
    <property type="protein sequence ID" value="GII24205.1"/>
    <property type="molecule type" value="Genomic_DNA"/>
</dbReference>
<evidence type="ECO:0000259" key="6">
    <source>
        <dbReference type="Pfam" id="PF04073"/>
    </source>
</evidence>
<dbReference type="NCBIfam" id="TIGR00011">
    <property type="entry name" value="YbaK_EbsC"/>
    <property type="match status" value="1"/>
</dbReference>
<keyword evidence="8" id="KW-1185">Reference proteome</keyword>
<dbReference type="PIRSF" id="PIRSF006181">
    <property type="entry name" value="EbsC_YbaK"/>
    <property type="match status" value="1"/>
</dbReference>
<dbReference type="Proteomes" id="UP000599074">
    <property type="component" value="Unassembled WGS sequence"/>
</dbReference>
<dbReference type="PANTHER" id="PTHR30411">
    <property type="entry name" value="CYTOPLASMIC PROTEIN"/>
    <property type="match status" value="1"/>
</dbReference>
<proteinExistence type="inferred from homology"/>
<gene>
    <name evidence="7" type="primary">ebsC</name>
    <name evidence="7" type="ORF">Pme01_38020</name>
</gene>
<evidence type="ECO:0000313" key="8">
    <source>
        <dbReference type="Proteomes" id="UP000599074"/>
    </source>
</evidence>
<dbReference type="GO" id="GO:0016829">
    <property type="term" value="F:lyase activity"/>
    <property type="evidence" value="ECO:0007669"/>
    <property type="project" value="UniProtKB-KW"/>
</dbReference>